<proteinExistence type="predicted"/>
<comment type="caution">
    <text evidence="5">The sequence shown here is derived from an EMBL/GenBank/DDBJ whole genome shotgun (WGS) entry which is preliminary data.</text>
</comment>
<feature type="region of interest" description="Disordered" evidence="3">
    <location>
        <begin position="1"/>
        <end position="23"/>
    </location>
</feature>
<accession>A0ABX2NGU3</accession>
<dbReference type="EMBL" id="VOMC01000006">
    <property type="protein sequence ID" value="NVI03594.1"/>
    <property type="molecule type" value="Genomic_DNA"/>
</dbReference>
<dbReference type="SMART" id="SM00448">
    <property type="entry name" value="REC"/>
    <property type="match status" value="1"/>
</dbReference>
<dbReference type="PROSITE" id="PS50110">
    <property type="entry name" value="RESPONSE_REGULATORY"/>
    <property type="match status" value="1"/>
</dbReference>
<dbReference type="InterPro" id="IPR001789">
    <property type="entry name" value="Sig_transdc_resp-reg_receiver"/>
</dbReference>
<name>A0ABX2NGU3_9BURK</name>
<feature type="compositionally biased region" description="Pro residues" evidence="3">
    <location>
        <begin position="1"/>
        <end position="15"/>
    </location>
</feature>
<sequence length="251" mass="26996">MSAPPLPVGTPPPRPAEADGVADHGARTCRCPVAGTLDARSQMGAAMRKILLIDDDPALRDALHAALAAHGHVVFCEEDGIAALRAAVETRPNFIISDVNMPLLEGPDAVRILKALPMFRRVPVVLMSGAELSATRVADAAVRKPVTTERLLELIQDVTCSTASPGAPSRDMPMRTAARDERWDPTQAVASLGHPSNTQCVVRICRGIELMHAQALRTGRLRRLGLNTAESERLYDRLVESVATLVQLLPF</sequence>
<dbReference type="PANTHER" id="PTHR44591">
    <property type="entry name" value="STRESS RESPONSE REGULATOR PROTEIN 1"/>
    <property type="match status" value="1"/>
</dbReference>
<dbReference type="Proteomes" id="UP000821598">
    <property type="component" value="Unassembled WGS sequence"/>
</dbReference>
<evidence type="ECO:0000259" key="4">
    <source>
        <dbReference type="PROSITE" id="PS50110"/>
    </source>
</evidence>
<evidence type="ECO:0000313" key="5">
    <source>
        <dbReference type="EMBL" id="NVI03594.1"/>
    </source>
</evidence>
<evidence type="ECO:0000256" key="1">
    <source>
        <dbReference type="ARBA" id="ARBA00022553"/>
    </source>
</evidence>
<keyword evidence="6" id="KW-1185">Reference proteome</keyword>
<dbReference type="SUPFAM" id="SSF52172">
    <property type="entry name" value="CheY-like"/>
    <property type="match status" value="1"/>
</dbReference>
<feature type="modified residue" description="4-aspartylphosphate" evidence="2">
    <location>
        <position position="98"/>
    </location>
</feature>
<dbReference type="PANTHER" id="PTHR44591:SF23">
    <property type="entry name" value="CHEY SUBFAMILY"/>
    <property type="match status" value="1"/>
</dbReference>
<dbReference type="CDD" id="cd00156">
    <property type="entry name" value="REC"/>
    <property type="match status" value="1"/>
</dbReference>
<evidence type="ECO:0000313" key="6">
    <source>
        <dbReference type="Proteomes" id="UP000821598"/>
    </source>
</evidence>
<dbReference type="InterPro" id="IPR050595">
    <property type="entry name" value="Bact_response_regulator"/>
</dbReference>
<dbReference type="Pfam" id="PF00072">
    <property type="entry name" value="Response_reg"/>
    <property type="match status" value="1"/>
</dbReference>
<protein>
    <submittedName>
        <fullName evidence="5">Response regulator</fullName>
    </submittedName>
</protein>
<dbReference type="InterPro" id="IPR011006">
    <property type="entry name" value="CheY-like_superfamily"/>
</dbReference>
<organism evidence="5 6">
    <name type="scientific">Paraburkholderia youngii</name>
    <dbReference type="NCBI Taxonomy" id="2782701"/>
    <lineage>
        <taxon>Bacteria</taxon>
        <taxon>Pseudomonadati</taxon>
        <taxon>Pseudomonadota</taxon>
        <taxon>Betaproteobacteria</taxon>
        <taxon>Burkholderiales</taxon>
        <taxon>Burkholderiaceae</taxon>
        <taxon>Paraburkholderia</taxon>
    </lineage>
</organism>
<evidence type="ECO:0000256" key="2">
    <source>
        <dbReference type="PROSITE-ProRule" id="PRU00169"/>
    </source>
</evidence>
<evidence type="ECO:0000256" key="3">
    <source>
        <dbReference type="SAM" id="MobiDB-lite"/>
    </source>
</evidence>
<reference evidence="5 6" key="1">
    <citation type="submission" date="2019-08" db="EMBL/GenBank/DDBJ databases">
        <title>Paraburkholderia simonii sp. nov. and P. youngii sp. nov. Brazilian and Mexican Mimosa-associated rhizobia.</title>
        <authorList>
            <person name="Mavima L."/>
            <person name="Beukes C.W."/>
            <person name="Palmer M."/>
            <person name="De Meyer S.E."/>
            <person name="James E.K."/>
            <person name="Maluk M."/>
            <person name="Avontuur J.R."/>
            <person name="Chan W.Y."/>
            <person name="Venter S.N."/>
            <person name="Steenkamp E.T."/>
        </authorList>
    </citation>
    <scope>NUCLEOTIDE SEQUENCE [LARGE SCALE GENOMIC DNA]</scope>
    <source>
        <strain evidence="5 6">JPY454</strain>
    </source>
</reference>
<gene>
    <name evidence="5" type="ORF">FSB64_07295</name>
</gene>
<dbReference type="Gene3D" id="3.40.50.2300">
    <property type="match status" value="1"/>
</dbReference>
<keyword evidence="1 2" id="KW-0597">Phosphoprotein</keyword>
<feature type="domain" description="Response regulatory" evidence="4">
    <location>
        <begin position="49"/>
        <end position="159"/>
    </location>
</feature>